<gene>
    <name evidence="2" type="ORF">PL336_10775</name>
</gene>
<keyword evidence="1" id="KW-0472">Membrane</keyword>
<dbReference type="EMBL" id="CP116423">
    <property type="protein sequence ID" value="WCE69281.1"/>
    <property type="molecule type" value="Genomic_DNA"/>
</dbReference>
<sequence>MTEQAIATALACLIAHLLADFVFQTNAMVAAKRKPQMLLLHGAIVFALTALALGGSLMPAALLALAHTAIDALKTYAVSEHKRDRLWPYLTDQLAHLITIVALVHYAPDAFARGIWADHSSMLIPPALFIAGLITATLAGGPAVGGLMLPHKAQAQPDGLENAGRMIGLLERALIFLMVVIGEPAGIGFLIAAKSILRFDTVKKNQKISEYVIIGTLASFGWALIAAFATKAAMNSF</sequence>
<feature type="transmembrane region" description="Helical" evidence="1">
    <location>
        <begin position="127"/>
        <end position="149"/>
    </location>
</feature>
<dbReference type="InterPro" id="IPR021737">
    <property type="entry name" value="Phage_phiKZ_Orf197"/>
</dbReference>
<dbReference type="AlphaFoldDB" id="A0AAX3LLP3"/>
<proteinExistence type="predicted"/>
<dbReference type="Proteomes" id="UP001210770">
    <property type="component" value="Chromosome"/>
</dbReference>
<evidence type="ECO:0000313" key="2">
    <source>
        <dbReference type="EMBL" id="WCE69281.1"/>
    </source>
</evidence>
<dbReference type="Pfam" id="PF11750">
    <property type="entry name" value="DUF3307"/>
    <property type="match status" value="1"/>
</dbReference>
<protein>
    <submittedName>
        <fullName evidence="2">DUF3307 domain-containing protein</fullName>
    </submittedName>
</protein>
<feature type="transmembrane region" description="Helical" evidence="1">
    <location>
        <begin position="169"/>
        <end position="191"/>
    </location>
</feature>
<accession>A0AAX3LLP3</accession>
<evidence type="ECO:0000256" key="1">
    <source>
        <dbReference type="SAM" id="Phobius"/>
    </source>
</evidence>
<evidence type="ECO:0000313" key="3">
    <source>
        <dbReference type="Proteomes" id="UP001210770"/>
    </source>
</evidence>
<keyword evidence="1" id="KW-0812">Transmembrane</keyword>
<name>A0AAX3LLP3_9RHOB</name>
<feature type="transmembrane region" description="Helical" evidence="1">
    <location>
        <begin position="43"/>
        <end position="65"/>
    </location>
</feature>
<organism evidence="2 3">
    <name type="scientific">Sulfitobacter faviae</name>
    <dbReference type="NCBI Taxonomy" id="1775881"/>
    <lineage>
        <taxon>Bacteria</taxon>
        <taxon>Pseudomonadati</taxon>
        <taxon>Pseudomonadota</taxon>
        <taxon>Alphaproteobacteria</taxon>
        <taxon>Rhodobacterales</taxon>
        <taxon>Roseobacteraceae</taxon>
        <taxon>Sulfitobacter</taxon>
    </lineage>
</organism>
<feature type="transmembrane region" description="Helical" evidence="1">
    <location>
        <begin position="211"/>
        <end position="230"/>
    </location>
</feature>
<dbReference type="RefSeq" id="WP_271687597.1">
    <property type="nucleotide sequence ID" value="NZ_CP116423.1"/>
</dbReference>
<reference evidence="2" key="1">
    <citation type="submission" date="2023-01" db="EMBL/GenBank/DDBJ databases">
        <title>Comparative genomic analysis of cold water coral derived Sulfitobacter faviae: insights into their metabolism and habitat adaptation.</title>
        <authorList>
            <person name="Guo Y."/>
            <person name="Lin S."/>
            <person name="Huang Z."/>
            <person name="Tang K."/>
            <person name="Wang X."/>
        </authorList>
    </citation>
    <scope>NUCLEOTIDE SEQUENCE</scope>
    <source>
        <strain evidence="2">SCSIO W_1865</strain>
    </source>
</reference>
<feature type="transmembrane region" description="Helical" evidence="1">
    <location>
        <begin position="86"/>
        <end position="107"/>
    </location>
</feature>
<keyword evidence="1" id="KW-1133">Transmembrane helix</keyword>